<protein>
    <recommendedName>
        <fullName evidence="4">DUF4230 domain-containing protein</fullName>
    </recommendedName>
</protein>
<dbReference type="AlphaFoldDB" id="A0A8J3B8M9"/>
<keyword evidence="3" id="KW-1185">Reference proteome</keyword>
<organism evidence="2 3">
    <name type="scientific">Pilimelia anulata</name>
    <dbReference type="NCBI Taxonomy" id="53371"/>
    <lineage>
        <taxon>Bacteria</taxon>
        <taxon>Bacillati</taxon>
        <taxon>Actinomycetota</taxon>
        <taxon>Actinomycetes</taxon>
        <taxon>Micromonosporales</taxon>
        <taxon>Micromonosporaceae</taxon>
        <taxon>Pilimelia</taxon>
    </lineage>
</organism>
<dbReference type="RefSeq" id="WP_189169211.1">
    <property type="nucleotide sequence ID" value="NZ_BMQB01000002.1"/>
</dbReference>
<keyword evidence="1" id="KW-1133">Transmembrane helix</keyword>
<reference evidence="2" key="1">
    <citation type="journal article" date="2014" name="Int. J. Syst. Evol. Microbiol.">
        <title>Complete genome sequence of Corynebacterium casei LMG S-19264T (=DSM 44701T), isolated from a smear-ripened cheese.</title>
        <authorList>
            <consortium name="US DOE Joint Genome Institute (JGI-PGF)"/>
            <person name="Walter F."/>
            <person name="Albersmeier A."/>
            <person name="Kalinowski J."/>
            <person name="Ruckert C."/>
        </authorList>
    </citation>
    <scope>NUCLEOTIDE SEQUENCE</scope>
    <source>
        <strain evidence="2">JCM 3090</strain>
    </source>
</reference>
<proteinExistence type="predicted"/>
<gene>
    <name evidence="2" type="ORF">GCM10010123_14220</name>
</gene>
<comment type="caution">
    <text evidence="2">The sequence shown here is derived from an EMBL/GenBank/DDBJ whole genome shotgun (WGS) entry which is preliminary data.</text>
</comment>
<keyword evidence="1" id="KW-0472">Membrane</keyword>
<dbReference type="EMBL" id="BMQB01000002">
    <property type="protein sequence ID" value="GGJ85732.1"/>
    <property type="molecule type" value="Genomic_DNA"/>
</dbReference>
<evidence type="ECO:0000313" key="3">
    <source>
        <dbReference type="Proteomes" id="UP000649739"/>
    </source>
</evidence>
<evidence type="ECO:0000256" key="1">
    <source>
        <dbReference type="SAM" id="Phobius"/>
    </source>
</evidence>
<name>A0A8J3B8M9_9ACTN</name>
<dbReference type="Proteomes" id="UP000649739">
    <property type="component" value="Unassembled WGS sequence"/>
</dbReference>
<evidence type="ECO:0008006" key="4">
    <source>
        <dbReference type="Google" id="ProtNLM"/>
    </source>
</evidence>
<reference evidence="2" key="2">
    <citation type="submission" date="2020-09" db="EMBL/GenBank/DDBJ databases">
        <authorList>
            <person name="Sun Q."/>
            <person name="Ohkuma M."/>
        </authorList>
    </citation>
    <scope>NUCLEOTIDE SEQUENCE</scope>
    <source>
        <strain evidence="2">JCM 3090</strain>
    </source>
</reference>
<keyword evidence="1" id="KW-0812">Transmembrane</keyword>
<feature type="transmembrane region" description="Helical" evidence="1">
    <location>
        <begin position="32"/>
        <end position="52"/>
    </location>
</feature>
<evidence type="ECO:0000313" key="2">
    <source>
        <dbReference type="EMBL" id="GGJ85732.1"/>
    </source>
</evidence>
<accession>A0A8J3B8M9</accession>
<sequence length="274" mass="28987">MSLGDALRRLDRWALPRLADGLRAGARRARRVRLPLLGTALALLLLLGFGLWRVGRPADRAAAGPPVRVGAGPGESVAGYRAAARAELAGLGRSAVGETYALVTLTAYLAPDRLAPLAGGLSVSAAYLRVPLPGADTRVVRVDAFRVPDDVVAGMNQVALRFDGEVLDYEELIARTAGTDARARELRESYLAQRRAASAEAAALRSACSCVYALVVRATPTALSRVARRAEVRIVDAAPEVRRLDRTVFLPPLPEHECGGGTASGCVPKVPNTR</sequence>